<gene>
    <name evidence="2" type="ORF">B2904_orf1013</name>
</gene>
<dbReference type="EMBL" id="CP003490">
    <property type="protein sequence ID" value="AFR70354.1"/>
    <property type="molecule type" value="Genomic_DNA"/>
</dbReference>
<dbReference type="PATRIC" id="fig|1133568.3.peg.1011"/>
<name>J9UST5_BRAPL</name>
<sequence length="178" mass="20841">MSIDDKTKSALIRKGNELFNERKIEEAYRCYLTASYFGGIEKIADYYNFEGKNFIKAMQLYKFILKEDSNLGGNIRAKQKLDTLSQSVAKVLQKWLNDDETFSNSKTTKLSLDSKNTYLLNNYKRNSLEDILNAKEKLDEEKLDKNKLNKDNNNKINNNDNKIIKKPVFEQIYKNKNK</sequence>
<protein>
    <submittedName>
        <fullName evidence="2">Uncharacterized protein</fullName>
    </submittedName>
</protein>
<reference evidence="2 3" key="1">
    <citation type="journal article" date="2012" name="BMC Genomics">
        <title>Comparative genomics of Brachyspira pilosicoli strains: genome rearrangements, reductions and correlation of genetic compliment with phenotypic diversity.</title>
        <authorList>
            <person name="Mappley L.J."/>
            <person name="Black M.L."/>
            <person name="Abuoun M."/>
            <person name="Darby A.C."/>
            <person name="Woodward M.J."/>
            <person name="Parkhill J."/>
            <person name="Turner A.K."/>
            <person name="Bellgard M.I."/>
            <person name="La T."/>
            <person name="Phillips N.D."/>
            <person name="La Ragione R.M."/>
            <person name="Hampson D.J."/>
        </authorList>
    </citation>
    <scope>NUCLEOTIDE SEQUENCE [LARGE SCALE GENOMIC DNA]</scope>
    <source>
        <strain evidence="2">B2904</strain>
    </source>
</reference>
<dbReference type="KEGG" id="bpj:B2904_orf1013"/>
<evidence type="ECO:0000256" key="1">
    <source>
        <dbReference type="SAM" id="Coils"/>
    </source>
</evidence>
<feature type="coiled-coil region" evidence="1">
    <location>
        <begin position="131"/>
        <end position="158"/>
    </location>
</feature>
<evidence type="ECO:0000313" key="3">
    <source>
        <dbReference type="Proteomes" id="UP000007346"/>
    </source>
</evidence>
<evidence type="ECO:0000313" key="2">
    <source>
        <dbReference type="EMBL" id="AFR70354.1"/>
    </source>
</evidence>
<dbReference type="AlphaFoldDB" id="J9UST5"/>
<proteinExistence type="predicted"/>
<dbReference type="RefSeq" id="WP_014935739.1">
    <property type="nucleotide sequence ID" value="NC_018607.1"/>
</dbReference>
<accession>J9UST5</accession>
<dbReference type="HOGENOM" id="CLU_1486347_0_0_12"/>
<organism evidence="2 3">
    <name type="scientific">Brachyspira pilosicoli B2904</name>
    <dbReference type="NCBI Taxonomy" id="1133568"/>
    <lineage>
        <taxon>Bacteria</taxon>
        <taxon>Pseudomonadati</taxon>
        <taxon>Spirochaetota</taxon>
        <taxon>Spirochaetia</taxon>
        <taxon>Brachyspirales</taxon>
        <taxon>Brachyspiraceae</taxon>
        <taxon>Brachyspira</taxon>
    </lineage>
</organism>
<dbReference type="Proteomes" id="UP000007346">
    <property type="component" value="Chromosome"/>
</dbReference>
<keyword evidence="1" id="KW-0175">Coiled coil</keyword>